<reference evidence="8 9" key="1">
    <citation type="journal article" date="2018" name="Sci. Rep.">
        <title>Comparative analysis of the Pocillopora damicornis genome highlights role of immune system in coral evolution.</title>
        <authorList>
            <person name="Cunning R."/>
            <person name="Bay R.A."/>
            <person name="Gillette P."/>
            <person name="Baker A.C."/>
            <person name="Traylor-Knowles N."/>
        </authorList>
    </citation>
    <scope>NUCLEOTIDE SEQUENCE [LARGE SCALE GENOMIC DNA]</scope>
    <source>
        <strain evidence="8">RSMAS</strain>
        <tissue evidence="8">Whole animal</tissue>
    </source>
</reference>
<dbReference type="InterPro" id="IPR000504">
    <property type="entry name" value="RRM_dom"/>
</dbReference>
<evidence type="ECO:0000256" key="1">
    <source>
        <dbReference type="ARBA" id="ARBA00004496"/>
    </source>
</evidence>
<dbReference type="Proteomes" id="UP000275408">
    <property type="component" value="Unassembled WGS sequence"/>
</dbReference>
<dbReference type="SMART" id="SM00360">
    <property type="entry name" value="RRM"/>
    <property type="match status" value="2"/>
</dbReference>
<evidence type="ECO:0000256" key="2">
    <source>
        <dbReference type="ARBA" id="ARBA00022490"/>
    </source>
</evidence>
<dbReference type="PANTHER" id="PTHR48032">
    <property type="entry name" value="RNA-BINDING PROTEIN MUSASHI HOMOLOG RBP6"/>
    <property type="match status" value="1"/>
</dbReference>
<name>A0A3M6UR09_POCDA</name>
<dbReference type="PANTHER" id="PTHR48032:SF18">
    <property type="entry name" value="RRM DOMAIN-CONTAINING PROTEIN"/>
    <property type="match status" value="1"/>
</dbReference>
<evidence type="ECO:0000313" key="9">
    <source>
        <dbReference type="Proteomes" id="UP000275408"/>
    </source>
</evidence>
<feature type="domain" description="RRM" evidence="7">
    <location>
        <begin position="160"/>
        <end position="237"/>
    </location>
</feature>
<dbReference type="GO" id="GO:0005737">
    <property type="term" value="C:cytoplasm"/>
    <property type="evidence" value="ECO:0007669"/>
    <property type="project" value="UniProtKB-SubCell"/>
</dbReference>
<evidence type="ECO:0000259" key="7">
    <source>
        <dbReference type="PROSITE" id="PS50102"/>
    </source>
</evidence>
<dbReference type="InterPro" id="IPR035979">
    <property type="entry name" value="RBD_domain_sf"/>
</dbReference>
<evidence type="ECO:0000313" key="8">
    <source>
        <dbReference type="EMBL" id="RMX56085.1"/>
    </source>
</evidence>
<dbReference type="EMBL" id="RCHS01000927">
    <property type="protein sequence ID" value="RMX56085.1"/>
    <property type="molecule type" value="Genomic_DNA"/>
</dbReference>
<gene>
    <name evidence="8" type="ORF">pdam_00010383</name>
</gene>
<feature type="compositionally biased region" description="Polar residues" evidence="6">
    <location>
        <begin position="141"/>
        <end position="160"/>
    </location>
</feature>
<dbReference type="GO" id="GO:0003729">
    <property type="term" value="F:mRNA binding"/>
    <property type="evidence" value="ECO:0007669"/>
    <property type="project" value="TreeGrafter"/>
</dbReference>
<dbReference type="AlphaFoldDB" id="A0A3M6UR09"/>
<evidence type="ECO:0000256" key="3">
    <source>
        <dbReference type="ARBA" id="ARBA00022737"/>
    </source>
</evidence>
<protein>
    <recommendedName>
        <fullName evidence="7">RRM domain-containing protein</fullName>
    </recommendedName>
</protein>
<dbReference type="InterPro" id="IPR012677">
    <property type="entry name" value="Nucleotide-bd_a/b_plait_sf"/>
</dbReference>
<feature type="region of interest" description="Disordered" evidence="6">
    <location>
        <begin position="128"/>
        <end position="163"/>
    </location>
</feature>
<evidence type="ECO:0000256" key="5">
    <source>
        <dbReference type="PROSITE-ProRule" id="PRU00176"/>
    </source>
</evidence>
<keyword evidence="4 5" id="KW-0694">RNA-binding</keyword>
<evidence type="ECO:0000256" key="6">
    <source>
        <dbReference type="SAM" id="MobiDB-lite"/>
    </source>
</evidence>
<dbReference type="Pfam" id="PF00076">
    <property type="entry name" value="RRM_1"/>
    <property type="match status" value="2"/>
</dbReference>
<comment type="caution">
    <text evidence="8">The sequence shown here is derived from an EMBL/GenBank/DDBJ whole genome shotgun (WGS) entry which is preliminary data.</text>
</comment>
<evidence type="ECO:0000256" key="4">
    <source>
        <dbReference type="ARBA" id="ARBA00022884"/>
    </source>
</evidence>
<feature type="region of interest" description="Disordered" evidence="6">
    <location>
        <begin position="410"/>
        <end position="448"/>
    </location>
</feature>
<dbReference type="OrthoDB" id="1875751at2759"/>
<sequence>MLNTKMVRGTSKGDDIGKIFVGGLSTETTKESLQEYFSDFGEVTDCIVMRDTATKRSRYILDILKHGSISLTLHLVVYVESTVVFDLSLCIALGMPHRGFGFVTFQDPASVDSVCQKAEHILDNKKVDPKRAVPRGPGQQEMISTQSPGGQSRDAGNNENKIFVGGLSSNTTEDDLRRFFSAIGKVVHVKLMYDKENSRMRGFGFVTFESSEAVEEACRIHYHDINGKTVEAKKAEQRDSRMGPGGSMGMGGAQMNSGYNSAQYYPQMQGQFGGPPPVPGMGRGYPGYSAIPQGYPGAPNMVTPGYGYGGYDQTSMYGAQTSVATPGYGNYSAVPSSAASMAATSGGYPDYSQMSAATPQAGMPATTPGGQPRLETPATTDYSVYGLGNYPQQESNYGPARTSFSSDSGYSGFAGNAEQPGYGPGPYGGGESLGRGGNVSRGFHPYGR</sequence>
<dbReference type="PROSITE" id="PS50102">
    <property type="entry name" value="RRM"/>
    <property type="match status" value="2"/>
</dbReference>
<feature type="compositionally biased region" description="Gly residues" evidence="6">
    <location>
        <begin position="422"/>
        <end position="439"/>
    </location>
</feature>
<dbReference type="Gene3D" id="3.30.70.330">
    <property type="match status" value="2"/>
</dbReference>
<proteinExistence type="predicted"/>
<feature type="domain" description="RRM" evidence="7">
    <location>
        <begin position="17"/>
        <end position="148"/>
    </location>
</feature>
<dbReference type="STRING" id="46731.A0A3M6UR09"/>
<keyword evidence="2" id="KW-0963">Cytoplasm</keyword>
<organism evidence="8 9">
    <name type="scientific">Pocillopora damicornis</name>
    <name type="common">Cauliflower coral</name>
    <name type="synonym">Millepora damicornis</name>
    <dbReference type="NCBI Taxonomy" id="46731"/>
    <lineage>
        <taxon>Eukaryota</taxon>
        <taxon>Metazoa</taxon>
        <taxon>Cnidaria</taxon>
        <taxon>Anthozoa</taxon>
        <taxon>Hexacorallia</taxon>
        <taxon>Scleractinia</taxon>
        <taxon>Astrocoeniina</taxon>
        <taxon>Pocilloporidae</taxon>
        <taxon>Pocillopora</taxon>
    </lineage>
</organism>
<keyword evidence="9" id="KW-1185">Reference proteome</keyword>
<dbReference type="SUPFAM" id="SSF54928">
    <property type="entry name" value="RNA-binding domain, RBD"/>
    <property type="match status" value="2"/>
</dbReference>
<keyword evidence="3" id="KW-0677">Repeat</keyword>
<dbReference type="GO" id="GO:0006417">
    <property type="term" value="P:regulation of translation"/>
    <property type="evidence" value="ECO:0007669"/>
    <property type="project" value="TreeGrafter"/>
</dbReference>
<comment type="subcellular location">
    <subcellularLocation>
        <location evidence="1">Cytoplasm</location>
    </subcellularLocation>
</comment>
<accession>A0A3M6UR09</accession>